<keyword evidence="5 9" id="KW-1133">Transmembrane helix</keyword>
<dbReference type="Proteomes" id="UP001589733">
    <property type="component" value="Unassembled WGS sequence"/>
</dbReference>
<dbReference type="Gene3D" id="3.10.20.310">
    <property type="entry name" value="membrane protein fhac"/>
    <property type="match status" value="1"/>
</dbReference>
<dbReference type="GO" id="GO:0051301">
    <property type="term" value="P:cell division"/>
    <property type="evidence" value="ECO:0007669"/>
    <property type="project" value="UniProtKB-KW"/>
</dbReference>
<feature type="region of interest" description="Disordered" evidence="8">
    <location>
        <begin position="1"/>
        <end position="41"/>
    </location>
</feature>
<dbReference type="RefSeq" id="WP_380009257.1">
    <property type="nucleotide sequence ID" value="NZ_JBHLYR010000031.1"/>
</dbReference>
<comment type="subcellular location">
    <subcellularLocation>
        <location evidence="1">Membrane</location>
    </subcellularLocation>
</comment>
<proteinExistence type="predicted"/>
<feature type="compositionally biased region" description="Basic and acidic residues" evidence="8">
    <location>
        <begin position="1"/>
        <end position="14"/>
    </location>
</feature>
<dbReference type="PANTHER" id="PTHR35851:SF1">
    <property type="entry name" value="CELL DIVISION PROTEIN FTSQ"/>
    <property type="match status" value="1"/>
</dbReference>
<feature type="compositionally biased region" description="Low complexity" evidence="8">
    <location>
        <begin position="18"/>
        <end position="28"/>
    </location>
</feature>
<keyword evidence="12" id="KW-1185">Reference proteome</keyword>
<evidence type="ECO:0000256" key="6">
    <source>
        <dbReference type="ARBA" id="ARBA00023136"/>
    </source>
</evidence>
<organism evidence="11 12">
    <name type="scientific">Deinococcus oregonensis</name>
    <dbReference type="NCBI Taxonomy" id="1805970"/>
    <lineage>
        <taxon>Bacteria</taxon>
        <taxon>Thermotogati</taxon>
        <taxon>Deinococcota</taxon>
        <taxon>Deinococci</taxon>
        <taxon>Deinococcales</taxon>
        <taxon>Deinococcaceae</taxon>
        <taxon>Deinococcus</taxon>
    </lineage>
</organism>
<protein>
    <submittedName>
        <fullName evidence="11">Cell division protein FtsQ/DivIB</fullName>
    </submittedName>
</protein>
<keyword evidence="6 9" id="KW-0472">Membrane</keyword>
<dbReference type="InterPro" id="IPR026579">
    <property type="entry name" value="FtsQ"/>
</dbReference>
<keyword evidence="7" id="KW-0131">Cell cycle</keyword>
<dbReference type="PANTHER" id="PTHR35851">
    <property type="entry name" value="CELL DIVISION PROTEIN FTSQ"/>
    <property type="match status" value="1"/>
</dbReference>
<feature type="transmembrane region" description="Helical" evidence="9">
    <location>
        <begin position="51"/>
        <end position="71"/>
    </location>
</feature>
<sequence>MSGRKVGEGNRRMTPELAEPASVPTVPVEPEPEPLEPAPVSPALRPRRTRLWTALGVTLAAAALVGAWFALPVRTITVSGNRQLSEARVLELAGLKPQFGWLYYGAWRARSLAENPWMLSAEIVKHFPDSVSINMVERVAYARWQRPDGSVVTLAADGTVLPGAALNSKLPLLGGWGPDRLTDALYVTQLLSRYTVQSVAYTPSGVTVKTGLGAVWSGDLKSLVKYAGSISMYPNKKINIYPWGVSVQE</sequence>
<dbReference type="EMBL" id="JBHLYR010000031">
    <property type="protein sequence ID" value="MFB9992420.1"/>
    <property type="molecule type" value="Genomic_DNA"/>
</dbReference>
<evidence type="ECO:0000256" key="8">
    <source>
        <dbReference type="SAM" id="MobiDB-lite"/>
    </source>
</evidence>
<dbReference type="InterPro" id="IPR013685">
    <property type="entry name" value="POTRA_FtsQ_type"/>
</dbReference>
<evidence type="ECO:0000256" key="3">
    <source>
        <dbReference type="ARBA" id="ARBA00022618"/>
    </source>
</evidence>
<comment type="caution">
    <text evidence="11">The sequence shown here is derived from an EMBL/GenBank/DDBJ whole genome shotgun (WGS) entry which is preliminary data.</text>
</comment>
<evidence type="ECO:0000256" key="1">
    <source>
        <dbReference type="ARBA" id="ARBA00004370"/>
    </source>
</evidence>
<evidence type="ECO:0000256" key="4">
    <source>
        <dbReference type="ARBA" id="ARBA00022692"/>
    </source>
</evidence>
<reference evidence="11 12" key="1">
    <citation type="submission" date="2024-09" db="EMBL/GenBank/DDBJ databases">
        <authorList>
            <person name="Sun Q."/>
            <person name="Mori K."/>
        </authorList>
    </citation>
    <scope>NUCLEOTIDE SEQUENCE [LARGE SCALE GENOMIC DNA]</scope>
    <source>
        <strain evidence="11 12">JCM 13503</strain>
    </source>
</reference>
<evidence type="ECO:0000256" key="9">
    <source>
        <dbReference type="SAM" id="Phobius"/>
    </source>
</evidence>
<evidence type="ECO:0000313" key="11">
    <source>
        <dbReference type="EMBL" id="MFB9992420.1"/>
    </source>
</evidence>
<evidence type="ECO:0000256" key="5">
    <source>
        <dbReference type="ARBA" id="ARBA00022989"/>
    </source>
</evidence>
<name>A0ABV6B091_9DEIO</name>
<evidence type="ECO:0000313" key="12">
    <source>
        <dbReference type="Proteomes" id="UP001589733"/>
    </source>
</evidence>
<evidence type="ECO:0000259" key="10">
    <source>
        <dbReference type="PROSITE" id="PS51779"/>
    </source>
</evidence>
<feature type="domain" description="POTRA" evidence="10">
    <location>
        <begin position="71"/>
        <end position="138"/>
    </location>
</feature>
<dbReference type="InterPro" id="IPR034746">
    <property type="entry name" value="POTRA"/>
</dbReference>
<evidence type="ECO:0000256" key="7">
    <source>
        <dbReference type="ARBA" id="ARBA00023306"/>
    </source>
</evidence>
<dbReference type="PROSITE" id="PS51779">
    <property type="entry name" value="POTRA"/>
    <property type="match status" value="1"/>
</dbReference>
<dbReference type="Pfam" id="PF08478">
    <property type="entry name" value="POTRA_1"/>
    <property type="match status" value="1"/>
</dbReference>
<keyword evidence="4 9" id="KW-0812">Transmembrane</keyword>
<keyword evidence="2" id="KW-1003">Cell membrane</keyword>
<keyword evidence="3 11" id="KW-0132">Cell division</keyword>
<accession>A0ABV6B091</accession>
<evidence type="ECO:0000256" key="2">
    <source>
        <dbReference type="ARBA" id="ARBA00022475"/>
    </source>
</evidence>
<gene>
    <name evidence="11" type="ORF">ACFFLM_10630</name>
</gene>